<protein>
    <submittedName>
        <fullName evidence="1">Uncharacterized protein</fullName>
    </submittedName>
</protein>
<dbReference type="HOGENOM" id="CLU_1935384_0_0_9"/>
<comment type="caution">
    <text evidence="1">The sequence shown here is derived from an EMBL/GenBank/DDBJ whole genome shotgun (WGS) entry which is preliminary data.</text>
</comment>
<proteinExistence type="predicted"/>
<sequence length="130" mass="14831">MNFNFDWNYVSAGAPYVTISEKSLSFNSPTVSLLGNPDEVIIGFDKNNEVIGVKRYDGNEKGKAYKFYGRMKNGWVRVGCKDFINHLSFLTGIDFSSAKRYIAKYDAKEQIVYICVTDNDSNKQRDNKND</sequence>
<reference evidence="1 2" key="1">
    <citation type="submission" date="2011-01" db="EMBL/GenBank/DDBJ databases">
        <authorList>
            <person name="Muzny D."/>
            <person name="Qin X."/>
            <person name="Buhay C."/>
            <person name="Dugan-Rocha S."/>
            <person name="Ding Y."/>
            <person name="Chen G."/>
            <person name="Hawes A."/>
            <person name="Holder M."/>
            <person name="Jhangiani S."/>
            <person name="Johnson A."/>
            <person name="Khan Z."/>
            <person name="Li Z."/>
            <person name="Liu W."/>
            <person name="Liu X."/>
            <person name="Perez L."/>
            <person name="Shen H."/>
            <person name="Wang Q."/>
            <person name="Watt J."/>
            <person name="Xi L."/>
            <person name="Xin Y."/>
            <person name="Zhou J."/>
            <person name="Deng J."/>
            <person name="Jiang H."/>
            <person name="Liu Y."/>
            <person name="Qu J."/>
            <person name="Song X.-Z."/>
            <person name="Zhang L."/>
            <person name="Villasana D."/>
            <person name="Johnson A."/>
            <person name="Liu J."/>
            <person name="Liyanage D."/>
            <person name="Lorensuhewa L."/>
            <person name="Robinson T."/>
            <person name="Song A."/>
            <person name="Song B.-B."/>
            <person name="Dinh H."/>
            <person name="Thornton R."/>
            <person name="Coyle M."/>
            <person name="Francisco L."/>
            <person name="Jackson L."/>
            <person name="Javaid M."/>
            <person name="Korchina V."/>
            <person name="Kovar C."/>
            <person name="Mata R."/>
            <person name="Mathew T."/>
            <person name="Ngo R."/>
            <person name="Nguyen L."/>
            <person name="Nguyen N."/>
            <person name="Okwuonu G."/>
            <person name="Ongeri F."/>
            <person name="Pham C."/>
            <person name="Simmons D."/>
            <person name="Wilczek-Boney K."/>
            <person name="Hale W."/>
            <person name="Jakkamsetti A."/>
            <person name="Pham P."/>
            <person name="Ruth R."/>
            <person name="San Lucas F."/>
            <person name="Warren J."/>
            <person name="Zhang J."/>
            <person name="Zhao Z."/>
            <person name="Zhou C."/>
            <person name="Zhu D."/>
            <person name="Lee S."/>
            <person name="Bess C."/>
            <person name="Blankenburg K."/>
            <person name="Forbes L."/>
            <person name="Fu Q."/>
            <person name="Gubbala S."/>
            <person name="Hirani K."/>
            <person name="Jayaseelan J.C."/>
            <person name="Lara F."/>
            <person name="Munidasa M."/>
            <person name="Palculict T."/>
            <person name="Patil S."/>
            <person name="Pu L.-L."/>
            <person name="Saada N."/>
            <person name="Tang L."/>
            <person name="Weissenberger G."/>
            <person name="Zhu Y."/>
            <person name="Hemphill L."/>
            <person name="Shang Y."/>
            <person name="Youmans B."/>
            <person name="Ayvaz T."/>
            <person name="Ross M."/>
            <person name="Santibanez J."/>
            <person name="Aqrawi P."/>
            <person name="Gross S."/>
            <person name="Joshi V."/>
            <person name="Fowler G."/>
            <person name="Nazareth L."/>
            <person name="Reid J."/>
            <person name="Worley K."/>
            <person name="Petrosino J."/>
            <person name="Highlander S."/>
            <person name="Gibbs R."/>
        </authorList>
    </citation>
    <scope>NUCLEOTIDE SEQUENCE [LARGE SCALE GENOMIC DNA]</scope>
    <source>
        <strain evidence="1 2">ATCC 25644</strain>
    </source>
</reference>
<gene>
    <name evidence="1" type="ORF">HMPREF0542_11673</name>
</gene>
<dbReference type="AlphaFoldDB" id="E7FRZ6"/>
<evidence type="ECO:0000313" key="1">
    <source>
        <dbReference type="EMBL" id="EFZ34278.1"/>
    </source>
</evidence>
<name>E7FRZ6_9LACO</name>
<dbReference type="PATRIC" id="fig|525362.12.peg.1180"/>
<organism evidence="1 2">
    <name type="scientific">Ligilactobacillus ruminis ATCC 25644</name>
    <dbReference type="NCBI Taxonomy" id="525362"/>
    <lineage>
        <taxon>Bacteria</taxon>
        <taxon>Bacillati</taxon>
        <taxon>Bacillota</taxon>
        <taxon>Bacilli</taxon>
        <taxon>Lactobacillales</taxon>
        <taxon>Lactobacillaceae</taxon>
        <taxon>Ligilactobacillus</taxon>
    </lineage>
</organism>
<evidence type="ECO:0000313" key="2">
    <source>
        <dbReference type="Proteomes" id="UP000004099"/>
    </source>
</evidence>
<dbReference type="RefSeq" id="WP_003697768.1">
    <property type="nucleotide sequence ID" value="NZ_AFYE01000053.1"/>
</dbReference>
<accession>E7FRZ6</accession>
<dbReference type="EMBL" id="ACGS02000044">
    <property type="protein sequence ID" value="EFZ34278.1"/>
    <property type="molecule type" value="Genomic_DNA"/>
</dbReference>
<dbReference type="Proteomes" id="UP000004099">
    <property type="component" value="Unassembled WGS sequence"/>
</dbReference>